<dbReference type="OrthoDB" id="7433254at2759"/>
<name>A0A1E1W0D0_PECGO</name>
<accession>A0A1E1W0D0</accession>
<evidence type="ECO:0000313" key="2">
    <source>
        <dbReference type="EMBL" id="JAT80445.1"/>
    </source>
</evidence>
<gene>
    <name evidence="2" type="ORF">g.9906</name>
</gene>
<protein>
    <submittedName>
        <fullName evidence="2">Uncharacterized protein</fullName>
    </submittedName>
</protein>
<proteinExistence type="predicted"/>
<sequence length="223" mass="25203">MARQPDFVEYVNSVVNLDALEKMTADMDEDIEESQKLMDEIKTLFDSIPTQSKGPTDNGLRHEDLSQFLEAGVPKLLMPDMAETNLDVDLDDVISTMKDYAEDLKRTCSISQPKTAVPPKDMGALEIDQYATTLDQLVKRLANIKLSKNEADNRNPELEDKLTQLGQDVNMFTQMIQSKTKLTECDKNWPESQPDSPALQYKDIISKLLSGINEVTYLLQNKN</sequence>
<feature type="coiled-coil region" evidence="1">
    <location>
        <begin position="134"/>
        <end position="168"/>
    </location>
</feature>
<organism evidence="2">
    <name type="scientific">Pectinophora gossypiella</name>
    <name type="common">Cotton pink bollworm</name>
    <name type="synonym">Depressaria gossypiella</name>
    <dbReference type="NCBI Taxonomy" id="13191"/>
    <lineage>
        <taxon>Eukaryota</taxon>
        <taxon>Metazoa</taxon>
        <taxon>Ecdysozoa</taxon>
        <taxon>Arthropoda</taxon>
        <taxon>Hexapoda</taxon>
        <taxon>Insecta</taxon>
        <taxon>Pterygota</taxon>
        <taxon>Neoptera</taxon>
        <taxon>Endopterygota</taxon>
        <taxon>Lepidoptera</taxon>
        <taxon>Glossata</taxon>
        <taxon>Ditrysia</taxon>
        <taxon>Gelechioidea</taxon>
        <taxon>Gelechiidae</taxon>
        <taxon>Apatetrinae</taxon>
        <taxon>Pectinophora</taxon>
    </lineage>
</organism>
<dbReference type="AlphaFoldDB" id="A0A1E1W0D0"/>
<evidence type="ECO:0000256" key="1">
    <source>
        <dbReference type="SAM" id="Coils"/>
    </source>
</evidence>
<reference evidence="2" key="1">
    <citation type="submission" date="2015-09" db="EMBL/GenBank/DDBJ databases">
        <title>De novo assembly of Pectinophora gossypiella (Pink Bollworm) gut transcriptome.</title>
        <authorList>
            <person name="Tassone E.E."/>
        </authorList>
    </citation>
    <scope>NUCLEOTIDE SEQUENCE</scope>
</reference>
<keyword evidence="1" id="KW-0175">Coiled coil</keyword>
<dbReference type="EMBL" id="GDQN01010609">
    <property type="protein sequence ID" value="JAT80445.1"/>
    <property type="molecule type" value="Transcribed_RNA"/>
</dbReference>